<organism evidence="7 8">
    <name type="scientific">Streptomyces lonarensis</name>
    <dbReference type="NCBI Taxonomy" id="700599"/>
    <lineage>
        <taxon>Bacteria</taxon>
        <taxon>Bacillati</taxon>
        <taxon>Actinomycetota</taxon>
        <taxon>Actinomycetes</taxon>
        <taxon>Kitasatosporales</taxon>
        <taxon>Streptomycetaceae</taxon>
        <taxon>Streptomyces</taxon>
    </lineage>
</organism>
<evidence type="ECO:0000256" key="3">
    <source>
        <dbReference type="ARBA" id="ARBA00022679"/>
    </source>
</evidence>
<dbReference type="Proteomes" id="UP000578686">
    <property type="component" value="Unassembled WGS sequence"/>
</dbReference>
<dbReference type="InterPro" id="IPR009081">
    <property type="entry name" value="PP-bd_ACP"/>
</dbReference>
<dbReference type="GO" id="GO:0031177">
    <property type="term" value="F:phosphopantetheine binding"/>
    <property type="evidence" value="ECO:0007669"/>
    <property type="project" value="InterPro"/>
</dbReference>
<keyword evidence="1" id="KW-0596">Phosphopantetheine</keyword>
<evidence type="ECO:0000313" key="8">
    <source>
        <dbReference type="Proteomes" id="UP000578686"/>
    </source>
</evidence>
<dbReference type="PANTHER" id="PTHR43775">
    <property type="entry name" value="FATTY ACID SYNTHASE"/>
    <property type="match status" value="1"/>
</dbReference>
<proteinExistence type="predicted"/>
<dbReference type="PROSITE" id="PS50075">
    <property type="entry name" value="CARRIER"/>
    <property type="match status" value="1"/>
</dbReference>
<dbReference type="SUPFAM" id="SSF47336">
    <property type="entry name" value="ACP-like"/>
    <property type="match status" value="1"/>
</dbReference>
<protein>
    <recommendedName>
        <fullName evidence="6">Carrier domain-containing protein</fullName>
    </recommendedName>
</protein>
<keyword evidence="4" id="KW-0511">Multifunctional enzyme</keyword>
<dbReference type="SMART" id="SM01294">
    <property type="entry name" value="PKS_PP_betabranch"/>
    <property type="match status" value="1"/>
</dbReference>
<dbReference type="InterPro" id="IPR036736">
    <property type="entry name" value="ACP-like_sf"/>
</dbReference>
<evidence type="ECO:0000259" key="6">
    <source>
        <dbReference type="PROSITE" id="PS50075"/>
    </source>
</evidence>
<comment type="caution">
    <text evidence="7">The sequence shown here is derived from an EMBL/GenBank/DDBJ whole genome shotgun (WGS) entry which is preliminary data.</text>
</comment>
<dbReference type="Pfam" id="PF00550">
    <property type="entry name" value="PP-binding"/>
    <property type="match status" value="1"/>
</dbReference>
<feature type="domain" description="Carrier" evidence="6">
    <location>
        <begin position="99"/>
        <end position="174"/>
    </location>
</feature>
<evidence type="ECO:0000256" key="4">
    <source>
        <dbReference type="ARBA" id="ARBA00023268"/>
    </source>
</evidence>
<dbReference type="GO" id="GO:0006633">
    <property type="term" value="P:fatty acid biosynthetic process"/>
    <property type="evidence" value="ECO:0007669"/>
    <property type="project" value="TreeGrafter"/>
</dbReference>
<name>A0A7X6HY21_9ACTN</name>
<dbReference type="InterPro" id="IPR050091">
    <property type="entry name" value="PKS_NRPS_Biosynth_Enz"/>
</dbReference>
<keyword evidence="3" id="KW-0808">Transferase</keyword>
<reference evidence="7 8" key="1">
    <citation type="submission" date="2020-03" db="EMBL/GenBank/DDBJ databases">
        <title>Draft genome of Streptomyces sp. ventii, isolated from the Axial Seamount in the Pacific Ocean, and resequencing of the two type strains Streptomyces lonarensis strain NCL 716 and Streptomyces bohaiensis strain 11A07.</title>
        <authorList>
            <person name="Loughran R.M."/>
            <person name="Pfannmuller K.M."/>
            <person name="Wasson B.J."/>
            <person name="Deadmond M.C."/>
            <person name="Paddock B.E."/>
            <person name="Koyack M.J."/>
            <person name="Gallegos D.A."/>
            <person name="Mitchell E.A."/>
            <person name="Ushijima B."/>
            <person name="Saw J.H."/>
            <person name="Mcphail K.L."/>
            <person name="Videau P."/>
        </authorList>
    </citation>
    <scope>NUCLEOTIDE SEQUENCE [LARGE SCALE GENOMIC DNA]</scope>
    <source>
        <strain evidence="7 8">NCL716</strain>
    </source>
</reference>
<evidence type="ECO:0000313" key="7">
    <source>
        <dbReference type="EMBL" id="NJQ05128.1"/>
    </source>
</evidence>
<keyword evidence="2" id="KW-0597">Phosphoprotein</keyword>
<dbReference type="PANTHER" id="PTHR43775:SF51">
    <property type="entry name" value="INACTIVE PHENOLPHTHIOCEROL SYNTHESIS POLYKETIDE SYNTHASE TYPE I PKS1-RELATED"/>
    <property type="match status" value="1"/>
</dbReference>
<dbReference type="GO" id="GO:0017000">
    <property type="term" value="P:antibiotic biosynthetic process"/>
    <property type="evidence" value="ECO:0007669"/>
    <property type="project" value="UniProtKB-ARBA"/>
</dbReference>
<evidence type="ECO:0000256" key="1">
    <source>
        <dbReference type="ARBA" id="ARBA00022450"/>
    </source>
</evidence>
<sequence length="226" mass="24345">MTGALADADLSTMRRDGVVAIRSDEGLALLDAAGALDRTFLVPVRLDLTGQSRPDVPYLMRDLVRGPARRVVDVAEEAPEPAENLRDRLISLRPARRERVLLDIVRGQAAATLGYAGAGDVDPERSFRDMGFDSLAAVRFRNTLGETVGERLPATLVFDHPTALVLTRHLLDEMALSEPEQAEPAEGGGDAEDTGSTEGFENRAAEIQGMSLAELLRTAQRSGDPT</sequence>
<dbReference type="InterPro" id="IPR020806">
    <property type="entry name" value="PKS_PP-bd"/>
</dbReference>
<dbReference type="SMART" id="SM00823">
    <property type="entry name" value="PKS_PP"/>
    <property type="match status" value="1"/>
</dbReference>
<accession>A0A7X6HY21</accession>
<keyword evidence="8" id="KW-1185">Reference proteome</keyword>
<dbReference type="Gene3D" id="1.10.1200.10">
    <property type="entry name" value="ACP-like"/>
    <property type="match status" value="1"/>
</dbReference>
<evidence type="ECO:0000256" key="2">
    <source>
        <dbReference type="ARBA" id="ARBA00022553"/>
    </source>
</evidence>
<gene>
    <name evidence="7" type="ORF">HCN56_05955</name>
</gene>
<dbReference type="GO" id="GO:0004312">
    <property type="term" value="F:fatty acid synthase activity"/>
    <property type="evidence" value="ECO:0007669"/>
    <property type="project" value="TreeGrafter"/>
</dbReference>
<evidence type="ECO:0000256" key="5">
    <source>
        <dbReference type="SAM" id="MobiDB-lite"/>
    </source>
</evidence>
<dbReference type="EMBL" id="JAAVJD010000026">
    <property type="protein sequence ID" value="NJQ05128.1"/>
    <property type="molecule type" value="Genomic_DNA"/>
</dbReference>
<dbReference type="AlphaFoldDB" id="A0A7X6HY21"/>
<feature type="region of interest" description="Disordered" evidence="5">
    <location>
        <begin position="178"/>
        <end position="207"/>
    </location>
</feature>